<evidence type="ECO:0000313" key="2">
    <source>
        <dbReference type="Proteomes" id="UP001152795"/>
    </source>
</evidence>
<accession>A0A6S7JZF7</accession>
<dbReference type="SMART" id="SM00225">
    <property type="entry name" value="BTB"/>
    <property type="match status" value="1"/>
</dbReference>
<dbReference type="EMBL" id="CACRXK020020396">
    <property type="protein sequence ID" value="CAB4034760.1"/>
    <property type="molecule type" value="Genomic_DNA"/>
</dbReference>
<reference evidence="1" key="1">
    <citation type="submission" date="2020-04" db="EMBL/GenBank/DDBJ databases">
        <authorList>
            <person name="Alioto T."/>
            <person name="Alioto T."/>
            <person name="Gomez Garrido J."/>
        </authorList>
    </citation>
    <scope>NUCLEOTIDE SEQUENCE</scope>
    <source>
        <strain evidence="1">A484AB</strain>
    </source>
</reference>
<dbReference type="InterPro" id="IPR000210">
    <property type="entry name" value="BTB/POZ_dom"/>
</dbReference>
<proteinExistence type="predicted"/>
<dbReference type="CDD" id="cd18316">
    <property type="entry name" value="BTB_POZ_KCTD-like"/>
    <property type="match status" value="1"/>
</dbReference>
<sequence>MSTDDLLTKFDEMVKRFKQEFNEIIEGERAKMKAEVEAYNAEKQKMKPFEVSDDDIIDLNVGGQKLTTTRSTLCQVEGSLLASMFSGRWEDGLKRDKDGAIFFDFDPQYFVIILGYLRARKIATPENPVPVPKVPEEQAKHFNDLVQYLGLNEEIVPKAEISPSENFNLHSDGVIVKEGGKVACHNVSSIRHDYVLGENVHQHGIVNLKLKLESLKDNEWMFVGIMKDDVIPVSPTNNTSCKWPGSYGWVLGSDGGRVYKNGSWTTDNTLKQLSKQGDTVELILDCDAGKLSLHLPTGHQFHIVIPKFKTWKLNIDLVYENNKIRIMDG</sequence>
<organism evidence="1 2">
    <name type="scientific">Paramuricea clavata</name>
    <name type="common">Red gorgonian</name>
    <name type="synonym">Violescent sea-whip</name>
    <dbReference type="NCBI Taxonomy" id="317549"/>
    <lineage>
        <taxon>Eukaryota</taxon>
        <taxon>Metazoa</taxon>
        <taxon>Cnidaria</taxon>
        <taxon>Anthozoa</taxon>
        <taxon>Octocorallia</taxon>
        <taxon>Malacalcyonacea</taxon>
        <taxon>Plexauridae</taxon>
        <taxon>Paramuricea</taxon>
    </lineage>
</organism>
<gene>
    <name evidence="1" type="ORF">PACLA_8A015114</name>
</gene>
<keyword evidence="2" id="KW-1185">Reference proteome</keyword>
<dbReference type="Proteomes" id="UP001152795">
    <property type="component" value="Unassembled WGS sequence"/>
</dbReference>
<dbReference type="Pfam" id="PF02214">
    <property type="entry name" value="BTB_2"/>
    <property type="match status" value="1"/>
</dbReference>
<dbReference type="GO" id="GO:0051260">
    <property type="term" value="P:protein homooligomerization"/>
    <property type="evidence" value="ECO:0007669"/>
    <property type="project" value="InterPro"/>
</dbReference>
<dbReference type="InterPro" id="IPR013320">
    <property type="entry name" value="ConA-like_dom_sf"/>
</dbReference>
<dbReference type="SUPFAM" id="SSF49899">
    <property type="entry name" value="Concanavalin A-like lectins/glucanases"/>
    <property type="match status" value="1"/>
</dbReference>
<protein>
    <submittedName>
        <fullName evidence="1">Chaperone dnaK2</fullName>
    </submittedName>
</protein>
<name>A0A6S7JZF7_PARCT</name>
<dbReference type="PANTHER" id="PTHR14499">
    <property type="entry name" value="POTASSIUM CHANNEL TETRAMERIZATION DOMAIN-CONTAINING"/>
    <property type="match status" value="1"/>
</dbReference>
<dbReference type="OrthoDB" id="2414723at2759"/>
<evidence type="ECO:0000313" key="1">
    <source>
        <dbReference type="EMBL" id="CAB4034760.1"/>
    </source>
</evidence>
<dbReference type="InterPro" id="IPR043136">
    <property type="entry name" value="B30.2/SPRY_sf"/>
</dbReference>
<dbReference type="Gene3D" id="3.30.710.10">
    <property type="entry name" value="Potassium Channel Kv1.1, Chain A"/>
    <property type="match status" value="1"/>
</dbReference>
<comment type="caution">
    <text evidence="1">The sequence shown here is derived from an EMBL/GenBank/DDBJ whole genome shotgun (WGS) entry which is preliminary data.</text>
</comment>
<dbReference type="AlphaFoldDB" id="A0A6S7JZF7"/>
<dbReference type="InterPro" id="IPR011333">
    <property type="entry name" value="SKP1/BTB/POZ_sf"/>
</dbReference>
<dbReference type="SUPFAM" id="SSF54695">
    <property type="entry name" value="POZ domain"/>
    <property type="match status" value="1"/>
</dbReference>
<dbReference type="PANTHER" id="PTHR14499:SF136">
    <property type="entry name" value="GH08630P"/>
    <property type="match status" value="1"/>
</dbReference>
<dbReference type="InterPro" id="IPR003131">
    <property type="entry name" value="T1-type_BTB"/>
</dbReference>
<dbReference type="Gene3D" id="2.60.120.920">
    <property type="match status" value="1"/>
</dbReference>